<name>A0A5P1FS66_ASPOF</name>
<organism evidence="2 3">
    <name type="scientific">Asparagus officinalis</name>
    <name type="common">Garden asparagus</name>
    <dbReference type="NCBI Taxonomy" id="4686"/>
    <lineage>
        <taxon>Eukaryota</taxon>
        <taxon>Viridiplantae</taxon>
        <taxon>Streptophyta</taxon>
        <taxon>Embryophyta</taxon>
        <taxon>Tracheophyta</taxon>
        <taxon>Spermatophyta</taxon>
        <taxon>Magnoliopsida</taxon>
        <taxon>Liliopsida</taxon>
        <taxon>Asparagales</taxon>
        <taxon>Asparagaceae</taxon>
        <taxon>Asparagoideae</taxon>
        <taxon>Asparagus</taxon>
    </lineage>
</organism>
<feature type="compositionally biased region" description="Polar residues" evidence="1">
    <location>
        <begin position="1"/>
        <end position="10"/>
    </location>
</feature>
<evidence type="ECO:0000313" key="2">
    <source>
        <dbReference type="EMBL" id="ONK81156.1"/>
    </source>
</evidence>
<reference evidence="3" key="1">
    <citation type="journal article" date="2017" name="Nat. Commun.">
        <title>The asparagus genome sheds light on the origin and evolution of a young Y chromosome.</title>
        <authorList>
            <person name="Harkess A."/>
            <person name="Zhou J."/>
            <person name="Xu C."/>
            <person name="Bowers J.E."/>
            <person name="Van der Hulst R."/>
            <person name="Ayyampalayam S."/>
            <person name="Mercati F."/>
            <person name="Riccardi P."/>
            <person name="McKain M.R."/>
            <person name="Kakrana A."/>
            <person name="Tang H."/>
            <person name="Ray J."/>
            <person name="Groenendijk J."/>
            <person name="Arikit S."/>
            <person name="Mathioni S.M."/>
            <person name="Nakano M."/>
            <person name="Shan H."/>
            <person name="Telgmann-Rauber A."/>
            <person name="Kanno A."/>
            <person name="Yue Z."/>
            <person name="Chen H."/>
            <person name="Li W."/>
            <person name="Chen Y."/>
            <person name="Xu X."/>
            <person name="Zhang Y."/>
            <person name="Luo S."/>
            <person name="Chen H."/>
            <person name="Gao J."/>
            <person name="Mao Z."/>
            <person name="Pires J.C."/>
            <person name="Luo M."/>
            <person name="Kudrna D."/>
            <person name="Wing R.A."/>
            <person name="Meyers B.C."/>
            <person name="Yi K."/>
            <person name="Kong H."/>
            <person name="Lavrijsen P."/>
            <person name="Sunseri F."/>
            <person name="Falavigna A."/>
            <person name="Ye Y."/>
            <person name="Leebens-Mack J.H."/>
            <person name="Chen G."/>
        </authorList>
    </citation>
    <scope>NUCLEOTIDE SEQUENCE [LARGE SCALE GENOMIC DNA]</scope>
    <source>
        <strain evidence="3">cv. DH0086</strain>
    </source>
</reference>
<accession>A0A5P1FS66</accession>
<sequence length="172" mass="18549">MGSGSTTAQAERSEKRKRLKKPVLKQRRLAEAPPSEAIEVQNELSHTMAGQEPPDSDTLILELTGMEPPTETKIGEFPMTLKRHGKKLALEELVKIEESAASEQELVSIEELILKLMLLASVSGLSLIASQAPSSQIGGAKGIIDWGVEVLPSSNEEDLRGKCFCTGMPTGL</sequence>
<keyword evidence="3" id="KW-1185">Reference proteome</keyword>
<evidence type="ECO:0000256" key="1">
    <source>
        <dbReference type="SAM" id="MobiDB-lite"/>
    </source>
</evidence>
<evidence type="ECO:0000313" key="3">
    <source>
        <dbReference type="Proteomes" id="UP000243459"/>
    </source>
</evidence>
<dbReference type="AlphaFoldDB" id="A0A5P1FS66"/>
<dbReference type="EMBL" id="CM007381">
    <property type="protein sequence ID" value="ONK81156.1"/>
    <property type="molecule type" value="Genomic_DNA"/>
</dbReference>
<feature type="compositionally biased region" description="Basic residues" evidence="1">
    <location>
        <begin position="15"/>
        <end position="27"/>
    </location>
</feature>
<dbReference type="Proteomes" id="UP000243459">
    <property type="component" value="Chromosome 1"/>
</dbReference>
<proteinExistence type="predicted"/>
<feature type="region of interest" description="Disordered" evidence="1">
    <location>
        <begin position="1"/>
        <end position="38"/>
    </location>
</feature>
<protein>
    <submittedName>
        <fullName evidence="2">Uncharacterized protein</fullName>
    </submittedName>
</protein>
<dbReference type="Gramene" id="ONK81156">
    <property type="protein sequence ID" value="ONK81156"/>
    <property type="gene ID" value="A4U43_C01F25880"/>
</dbReference>
<gene>
    <name evidence="2" type="ORF">A4U43_C01F25880</name>
</gene>